<evidence type="ECO:0000256" key="2">
    <source>
        <dbReference type="SAM" id="MobiDB-lite"/>
    </source>
</evidence>
<evidence type="ECO:0000313" key="4">
    <source>
        <dbReference type="WBParaSite" id="L893_g32642.t1"/>
    </source>
</evidence>
<feature type="region of interest" description="Disordered" evidence="2">
    <location>
        <begin position="37"/>
        <end position="72"/>
    </location>
</feature>
<dbReference type="Proteomes" id="UP000095287">
    <property type="component" value="Unplaced"/>
</dbReference>
<dbReference type="AlphaFoldDB" id="A0A1I8A3I4"/>
<evidence type="ECO:0000256" key="1">
    <source>
        <dbReference type="SAM" id="Coils"/>
    </source>
</evidence>
<feature type="compositionally biased region" description="Basic and acidic residues" evidence="2">
    <location>
        <begin position="37"/>
        <end position="50"/>
    </location>
</feature>
<keyword evidence="3" id="KW-1185">Reference proteome</keyword>
<organism evidence="3 4">
    <name type="scientific">Steinernema glaseri</name>
    <dbReference type="NCBI Taxonomy" id="37863"/>
    <lineage>
        <taxon>Eukaryota</taxon>
        <taxon>Metazoa</taxon>
        <taxon>Ecdysozoa</taxon>
        <taxon>Nematoda</taxon>
        <taxon>Chromadorea</taxon>
        <taxon>Rhabditida</taxon>
        <taxon>Tylenchina</taxon>
        <taxon>Panagrolaimomorpha</taxon>
        <taxon>Strongyloidoidea</taxon>
        <taxon>Steinernematidae</taxon>
        <taxon>Steinernema</taxon>
    </lineage>
</organism>
<sequence length="380" mass="42958">MDPNCIFRLTRTSLYQIPDLSDYFKLDYGTRAREMTIDTSRAHSPRDDASTSRLSRSSSRAFSSNRMSQHTRHHSLIAMRTHYAYGARSASLSSNAGRYYSTASSRYPSNEPLHKTYEPPSVLSNYKPSYSSYYRTLPVSSTNSAITYGKRSHYSPSTYSGAYHRLSYSSTGNYTPTYTKNSTLPRNYRSSAASPTHKNYSRLSPVATSATESSATIPEIPTVLPKSPSVCSIPEKVLVEKYVQTLRTGEDVPPKAVAEPSSSHLKAAQSELLFLRQENERLRKEMAELKDELKQKERQDIETKRRLLETEAEMKVWKNKCEADKPTVVEIREPPQNGLPSELIDQLDSAADRLHKLNAVKDLKLLQKEMESALLEIAHK</sequence>
<feature type="coiled-coil region" evidence="1">
    <location>
        <begin position="265"/>
        <end position="306"/>
    </location>
</feature>
<proteinExistence type="predicted"/>
<dbReference type="WBParaSite" id="L893_g32642.t1">
    <property type="protein sequence ID" value="L893_g32642.t1"/>
    <property type="gene ID" value="L893_g32642"/>
</dbReference>
<reference evidence="4" key="1">
    <citation type="submission" date="2016-11" db="UniProtKB">
        <authorList>
            <consortium name="WormBaseParasite"/>
        </authorList>
    </citation>
    <scope>IDENTIFICATION</scope>
</reference>
<evidence type="ECO:0000313" key="3">
    <source>
        <dbReference type="Proteomes" id="UP000095287"/>
    </source>
</evidence>
<feature type="region of interest" description="Disordered" evidence="2">
    <location>
        <begin position="179"/>
        <end position="202"/>
    </location>
</feature>
<accession>A0A1I8A3I4</accession>
<keyword evidence="1" id="KW-0175">Coiled coil</keyword>
<protein>
    <submittedName>
        <fullName evidence="4">PRKG1_interact domain-containing protein</fullName>
    </submittedName>
</protein>
<feature type="compositionally biased region" description="Low complexity" evidence="2">
    <location>
        <begin position="51"/>
        <end position="68"/>
    </location>
</feature>
<name>A0A1I8A3I4_9BILA</name>